<feature type="non-terminal residue" evidence="2">
    <location>
        <position position="1"/>
    </location>
</feature>
<dbReference type="InterPro" id="IPR032466">
    <property type="entry name" value="Metal_Hydrolase"/>
</dbReference>
<reference evidence="2" key="1">
    <citation type="submission" date="2018-05" db="EMBL/GenBank/DDBJ databases">
        <authorList>
            <person name="Lanie J.A."/>
            <person name="Ng W.-L."/>
            <person name="Kazmierczak K.M."/>
            <person name="Andrzejewski T.M."/>
            <person name="Davidsen T.M."/>
            <person name="Wayne K.J."/>
            <person name="Tettelin H."/>
            <person name="Glass J.I."/>
            <person name="Rusch D."/>
            <person name="Podicherti R."/>
            <person name="Tsui H.-C.T."/>
            <person name="Winkler M.E."/>
        </authorList>
    </citation>
    <scope>NUCLEOTIDE SEQUENCE</scope>
</reference>
<gene>
    <name evidence="2" type="ORF">METZ01_LOCUS228271</name>
</gene>
<dbReference type="Gene3D" id="3.20.20.140">
    <property type="entry name" value="Metal-dependent hydrolases"/>
    <property type="match status" value="1"/>
</dbReference>
<evidence type="ECO:0000313" key="2">
    <source>
        <dbReference type="EMBL" id="SVB75417.1"/>
    </source>
</evidence>
<accession>A0A382GLB8</accession>
<evidence type="ECO:0000259" key="1">
    <source>
        <dbReference type="Pfam" id="PF04909"/>
    </source>
</evidence>
<organism evidence="2">
    <name type="scientific">marine metagenome</name>
    <dbReference type="NCBI Taxonomy" id="408172"/>
    <lineage>
        <taxon>unclassified sequences</taxon>
        <taxon>metagenomes</taxon>
        <taxon>ecological metagenomes</taxon>
    </lineage>
</organism>
<proteinExistence type="predicted"/>
<dbReference type="GO" id="GO:0016787">
    <property type="term" value="F:hydrolase activity"/>
    <property type="evidence" value="ECO:0007669"/>
    <property type="project" value="InterPro"/>
</dbReference>
<sequence length="118" mass="13566">KLPSEYWRQNFHAVFEDDPLGIRTMDFIGVDTLLWGSDYPHGDSIFPNSQQVLSEIMSECTPEEVWKMTVKNVVDLYHLPFELTGPDQARINHIPTPEVKTWRNSLPLTQVTVATPLK</sequence>
<feature type="domain" description="Amidohydrolase-related" evidence="1">
    <location>
        <begin position="8"/>
        <end position="79"/>
    </location>
</feature>
<protein>
    <recommendedName>
        <fullName evidence="1">Amidohydrolase-related domain-containing protein</fullName>
    </recommendedName>
</protein>
<dbReference type="EMBL" id="UINC01055947">
    <property type="protein sequence ID" value="SVB75417.1"/>
    <property type="molecule type" value="Genomic_DNA"/>
</dbReference>
<dbReference type="AlphaFoldDB" id="A0A382GLB8"/>
<name>A0A382GLB8_9ZZZZ</name>
<dbReference type="SUPFAM" id="SSF51556">
    <property type="entry name" value="Metallo-dependent hydrolases"/>
    <property type="match status" value="1"/>
</dbReference>
<dbReference type="InterPro" id="IPR006680">
    <property type="entry name" value="Amidohydro-rel"/>
</dbReference>
<dbReference type="Pfam" id="PF04909">
    <property type="entry name" value="Amidohydro_2"/>
    <property type="match status" value="1"/>
</dbReference>